<dbReference type="SUPFAM" id="SSF52768">
    <property type="entry name" value="Arginase/deacetylase"/>
    <property type="match status" value="1"/>
</dbReference>
<dbReference type="OrthoDB" id="9789727at2"/>
<dbReference type="CDD" id="cd09988">
    <property type="entry name" value="Formimidoylglutamase"/>
    <property type="match status" value="1"/>
</dbReference>
<dbReference type="PROSITE" id="PS51409">
    <property type="entry name" value="ARGINASE_2"/>
    <property type="match status" value="1"/>
</dbReference>
<feature type="binding site" evidence="5">
    <location>
        <position position="240"/>
    </location>
    <ligand>
        <name>Mn(2+)</name>
        <dbReference type="ChEBI" id="CHEBI:29035"/>
        <label>2</label>
    </ligand>
</feature>
<keyword evidence="1 5" id="KW-0479">Metal-binding</keyword>
<comment type="cofactor">
    <cofactor evidence="5 7">
        <name>Mn(2+)</name>
        <dbReference type="ChEBI" id="CHEBI:29035"/>
    </cofactor>
    <text evidence="5 7">Binds 2 manganese ions per subunit.</text>
</comment>
<evidence type="ECO:0000256" key="6">
    <source>
        <dbReference type="NCBIfam" id="TIGR01227"/>
    </source>
</evidence>
<evidence type="ECO:0000313" key="9">
    <source>
        <dbReference type="EMBL" id="QJR82532.1"/>
    </source>
</evidence>
<feature type="binding site" evidence="5 7">
    <location>
        <position position="238"/>
    </location>
    <ligand>
        <name>Mn(2+)</name>
        <dbReference type="ChEBI" id="CHEBI:29035"/>
        <label>1</label>
    </ligand>
</feature>
<evidence type="ECO:0000313" key="10">
    <source>
        <dbReference type="Proteomes" id="UP000219285"/>
    </source>
</evidence>
<dbReference type="HAMAP" id="MF_00737">
    <property type="entry name" value="Formimidoylglutam"/>
    <property type="match status" value="1"/>
</dbReference>
<reference evidence="10" key="1">
    <citation type="submission" date="2014-12" db="EMBL/GenBank/DDBJ databases">
        <title>Complete genome sequence of a multi-drug resistant Klebsiella pneumoniae.</title>
        <authorList>
            <person name="Hua X."/>
            <person name="Chen Q."/>
            <person name="Li X."/>
            <person name="Feng Y."/>
            <person name="Ruan Z."/>
            <person name="Yu Y."/>
        </authorList>
    </citation>
    <scope>NUCLEOTIDE SEQUENCE [LARGE SCALE GENOMIC DNA]</scope>
    <source>
        <strain evidence="10">5.12</strain>
    </source>
</reference>
<dbReference type="EMBL" id="CP052766">
    <property type="protein sequence ID" value="QJR82532.1"/>
    <property type="molecule type" value="Genomic_DNA"/>
</dbReference>
<gene>
    <name evidence="5 9" type="primary">hutG</name>
    <name evidence="9" type="ORF">CA267_018115</name>
</gene>
<keyword evidence="4 5" id="KW-0464">Manganese</keyword>
<dbReference type="InterPro" id="IPR005923">
    <property type="entry name" value="HutG"/>
</dbReference>
<dbReference type="GO" id="GO:0030145">
    <property type="term" value="F:manganese ion binding"/>
    <property type="evidence" value="ECO:0007669"/>
    <property type="project" value="UniProtKB-UniRule"/>
</dbReference>
<dbReference type="Pfam" id="PF00491">
    <property type="entry name" value="Arginase"/>
    <property type="match status" value="1"/>
</dbReference>
<comment type="catalytic activity">
    <reaction evidence="5">
        <text>N-formimidoyl-L-glutamate + H2O = formamide + L-glutamate</text>
        <dbReference type="Rhea" id="RHEA:22492"/>
        <dbReference type="ChEBI" id="CHEBI:15377"/>
        <dbReference type="ChEBI" id="CHEBI:16397"/>
        <dbReference type="ChEBI" id="CHEBI:29985"/>
        <dbReference type="ChEBI" id="CHEBI:58928"/>
        <dbReference type="EC" id="3.5.3.8"/>
    </reaction>
</comment>
<dbReference type="GO" id="GO:0050415">
    <property type="term" value="F:formimidoylglutamase activity"/>
    <property type="evidence" value="ECO:0007669"/>
    <property type="project" value="UniProtKB-UniRule"/>
</dbReference>
<comment type="function">
    <text evidence="5">Catalyzes the conversion of N-formimidoyl-L-glutamate to L-glutamate and formamide.</text>
</comment>
<name>A0A6M4MHP0_9ALTE</name>
<evidence type="ECO:0000256" key="7">
    <source>
        <dbReference type="PIRSR" id="PIRSR036979-1"/>
    </source>
</evidence>
<dbReference type="RefSeq" id="WP_075609485.1">
    <property type="nucleotide sequence ID" value="NZ_CP052766.1"/>
</dbReference>
<feature type="binding site" evidence="5">
    <location>
        <position position="238"/>
    </location>
    <ligand>
        <name>Mn(2+)</name>
        <dbReference type="ChEBI" id="CHEBI:29035"/>
        <label>2</label>
    </ligand>
</feature>
<keyword evidence="10" id="KW-1185">Reference proteome</keyword>
<protein>
    <recommendedName>
        <fullName evidence="5 6">Formimidoylglutamase</fullName>
        <ecNumber evidence="5 6">3.5.3.8</ecNumber>
    </recommendedName>
    <alternativeName>
        <fullName evidence="5">Formiminoglutamase</fullName>
    </alternativeName>
    <alternativeName>
        <fullName evidence="5">Formiminoglutamate hydrolase</fullName>
    </alternativeName>
</protein>
<dbReference type="NCBIfam" id="TIGR01227">
    <property type="entry name" value="hutG"/>
    <property type="match status" value="1"/>
</dbReference>
<comment type="pathway">
    <text evidence="5">Amino-acid degradation; L-histidine degradation into L-glutamate; L-glutamate from N-formimidoyl-L-glutamate (hydrolase route): step 1/1.</text>
</comment>
<keyword evidence="2 5" id="KW-0378">Hydrolase</keyword>
<comment type="similarity">
    <text evidence="5 8">Belongs to the arginase family.</text>
</comment>
<feature type="binding site" evidence="5">
    <location>
        <position position="151"/>
    </location>
    <ligand>
        <name>Mn(2+)</name>
        <dbReference type="ChEBI" id="CHEBI:29035"/>
        <label>2</label>
    </ligand>
</feature>
<feature type="binding site" evidence="5 7">
    <location>
        <position position="149"/>
    </location>
    <ligand>
        <name>Mn(2+)</name>
        <dbReference type="ChEBI" id="CHEBI:29035"/>
        <label>1</label>
    </ligand>
</feature>
<evidence type="ECO:0000256" key="5">
    <source>
        <dbReference type="HAMAP-Rule" id="MF_00737"/>
    </source>
</evidence>
<dbReference type="AlphaFoldDB" id="A0A6M4MHP0"/>
<dbReference type="InterPro" id="IPR006035">
    <property type="entry name" value="Ureohydrolase"/>
</dbReference>
<sequence length="315" mass="34206">MENLNPWTGRIDAEDGERGHRWHQVVQCQHIDELPEHEKALVLVGYPNDSGVAANKGRTGAAEGPNALRHALANLPWCKEGSLYDVGDSTIFDVLDDTQCSYASLVSCALKKKAKVIGLGGGHDIAWAAFQGLAAALPQGTNIGIINIDAHLDLRKPSPAGTSGTPFRQISEWCHQQKMPFHYACFGVSKAANTSALFDYAKESNTRLLLDYEFNIESAIATVTPFLESIDSLYVTVCMDAFSSSVAPGVSAPAALGIPPIAVIQFLQWLGKQQSPLSFRWHYSDIAELNPTYDAEMKTARLAARLVFELTDAMG</sequence>
<accession>A0A6M4MHP0</accession>
<feature type="binding site" evidence="5 7">
    <location>
        <position position="153"/>
    </location>
    <ligand>
        <name>Mn(2+)</name>
        <dbReference type="ChEBI" id="CHEBI:29035"/>
        <label>1</label>
    </ligand>
</feature>
<feature type="binding site" evidence="7">
    <location>
        <position position="240"/>
    </location>
    <ligand>
        <name>Mn(2+)</name>
        <dbReference type="ChEBI" id="CHEBI:29035"/>
        <label>1</label>
    </ligand>
</feature>
<evidence type="ECO:0000256" key="1">
    <source>
        <dbReference type="ARBA" id="ARBA00022723"/>
    </source>
</evidence>
<keyword evidence="3 5" id="KW-0369">Histidine metabolism</keyword>
<evidence type="ECO:0000256" key="3">
    <source>
        <dbReference type="ARBA" id="ARBA00022808"/>
    </source>
</evidence>
<feature type="binding site" evidence="7">
    <location>
        <position position="151"/>
    </location>
    <ligand>
        <name>Mn(2+)</name>
        <dbReference type="ChEBI" id="CHEBI:29035"/>
        <label>1</label>
    </ligand>
</feature>
<dbReference type="EC" id="3.5.3.8" evidence="5 6"/>
<reference evidence="9 10" key="2">
    <citation type="submission" date="2020-04" db="EMBL/GenBank/DDBJ databases">
        <title>Complete genome sequence of Alteromonas pelagimontana 5.12T.</title>
        <authorList>
            <person name="Sinha R.K."/>
            <person name="Krishnan K.P."/>
            <person name="Kurian J.P."/>
        </authorList>
    </citation>
    <scope>NUCLEOTIDE SEQUENCE [LARGE SCALE GENOMIC DNA]</scope>
    <source>
        <strain evidence="9 10">5.12</strain>
    </source>
</reference>
<feature type="binding site" evidence="5">
    <location>
        <position position="149"/>
    </location>
    <ligand>
        <name>Mn(2+)</name>
        <dbReference type="ChEBI" id="CHEBI:29035"/>
        <label>2</label>
    </ligand>
</feature>
<dbReference type="Proteomes" id="UP000219285">
    <property type="component" value="Chromosome"/>
</dbReference>
<dbReference type="GO" id="GO:0019556">
    <property type="term" value="P:L-histidine catabolic process to glutamate and formamide"/>
    <property type="evidence" value="ECO:0007669"/>
    <property type="project" value="UniProtKB-UniRule"/>
</dbReference>
<dbReference type="PIRSF" id="PIRSF036979">
    <property type="entry name" value="Arginase"/>
    <property type="match status" value="1"/>
</dbReference>
<dbReference type="PANTHER" id="PTHR11358">
    <property type="entry name" value="ARGINASE/AGMATINASE"/>
    <property type="match status" value="1"/>
</dbReference>
<dbReference type="GO" id="GO:0019557">
    <property type="term" value="P:L-histidine catabolic process to glutamate and formate"/>
    <property type="evidence" value="ECO:0007669"/>
    <property type="project" value="UniProtKB-UniPathway"/>
</dbReference>
<proteinExistence type="inferred from homology"/>
<evidence type="ECO:0000256" key="2">
    <source>
        <dbReference type="ARBA" id="ARBA00022801"/>
    </source>
</evidence>
<feature type="binding site" evidence="5 7">
    <location>
        <position position="123"/>
    </location>
    <ligand>
        <name>Mn(2+)</name>
        <dbReference type="ChEBI" id="CHEBI:29035"/>
        <label>1</label>
    </ligand>
</feature>
<evidence type="ECO:0000256" key="4">
    <source>
        <dbReference type="ARBA" id="ARBA00023211"/>
    </source>
</evidence>
<dbReference type="InterPro" id="IPR023696">
    <property type="entry name" value="Ureohydrolase_dom_sf"/>
</dbReference>
<dbReference type="GO" id="GO:0008783">
    <property type="term" value="F:agmatinase activity"/>
    <property type="evidence" value="ECO:0007669"/>
    <property type="project" value="TreeGrafter"/>
</dbReference>
<dbReference type="GO" id="GO:0033389">
    <property type="term" value="P:putrescine biosynthetic process from arginine, via agmatine"/>
    <property type="evidence" value="ECO:0007669"/>
    <property type="project" value="TreeGrafter"/>
</dbReference>
<evidence type="ECO:0000256" key="8">
    <source>
        <dbReference type="PROSITE-ProRule" id="PRU00742"/>
    </source>
</evidence>
<dbReference type="UniPathway" id="UPA00379">
    <property type="reaction ID" value="UER00552"/>
</dbReference>
<dbReference type="Gene3D" id="3.40.800.10">
    <property type="entry name" value="Ureohydrolase domain"/>
    <property type="match status" value="1"/>
</dbReference>
<dbReference type="KEGG" id="apel:CA267_018115"/>
<dbReference type="PANTHER" id="PTHR11358:SF35">
    <property type="entry name" value="FORMIMIDOYLGLUTAMASE"/>
    <property type="match status" value="1"/>
</dbReference>
<organism evidence="9 10">
    <name type="scientific">Alteromonas pelagimontana</name>
    <dbReference type="NCBI Taxonomy" id="1858656"/>
    <lineage>
        <taxon>Bacteria</taxon>
        <taxon>Pseudomonadati</taxon>
        <taxon>Pseudomonadota</taxon>
        <taxon>Gammaproteobacteria</taxon>
        <taxon>Alteromonadales</taxon>
        <taxon>Alteromonadaceae</taxon>
        <taxon>Alteromonas/Salinimonas group</taxon>
        <taxon>Alteromonas</taxon>
    </lineage>
</organism>